<sequence>MFKRNSSSISARDRNHEQDRDRDQERKSDRFKIKHLRYEALSFAIVYNWFNEFTRGHTNLTDDLRDGPPSKATTEDDVSAVRLMIETDKSVTYQQIRTSLGVAISHVLKILHESLAVRQLCTLRLPHDLPTL</sequence>
<dbReference type="PANTHER" id="PTHR46060">
    <property type="entry name" value="MARINER MOS1 TRANSPOSASE-LIKE PROTEIN"/>
    <property type="match status" value="1"/>
</dbReference>
<dbReference type="GO" id="GO:0044774">
    <property type="term" value="P:mitotic DNA integrity checkpoint signaling"/>
    <property type="evidence" value="ECO:0007669"/>
    <property type="project" value="TreeGrafter"/>
</dbReference>
<name>A0A4C1SX79_EUMVA</name>
<dbReference type="GO" id="GO:0005634">
    <property type="term" value="C:nucleus"/>
    <property type="evidence" value="ECO:0007669"/>
    <property type="project" value="TreeGrafter"/>
</dbReference>
<feature type="compositionally biased region" description="Polar residues" evidence="1">
    <location>
        <begin position="1"/>
        <end position="10"/>
    </location>
</feature>
<dbReference type="AlphaFoldDB" id="A0A4C1SX79"/>
<organism evidence="2 3">
    <name type="scientific">Eumeta variegata</name>
    <name type="common">Bagworm moth</name>
    <name type="synonym">Eumeta japonica</name>
    <dbReference type="NCBI Taxonomy" id="151549"/>
    <lineage>
        <taxon>Eukaryota</taxon>
        <taxon>Metazoa</taxon>
        <taxon>Ecdysozoa</taxon>
        <taxon>Arthropoda</taxon>
        <taxon>Hexapoda</taxon>
        <taxon>Insecta</taxon>
        <taxon>Pterygota</taxon>
        <taxon>Neoptera</taxon>
        <taxon>Endopterygota</taxon>
        <taxon>Lepidoptera</taxon>
        <taxon>Glossata</taxon>
        <taxon>Ditrysia</taxon>
        <taxon>Tineoidea</taxon>
        <taxon>Psychidae</taxon>
        <taxon>Oiketicinae</taxon>
        <taxon>Eumeta</taxon>
    </lineage>
</organism>
<dbReference type="GO" id="GO:0031297">
    <property type="term" value="P:replication fork processing"/>
    <property type="evidence" value="ECO:0007669"/>
    <property type="project" value="TreeGrafter"/>
</dbReference>
<dbReference type="GO" id="GO:0003697">
    <property type="term" value="F:single-stranded DNA binding"/>
    <property type="evidence" value="ECO:0007669"/>
    <property type="project" value="TreeGrafter"/>
</dbReference>
<dbReference type="OrthoDB" id="10017160at2759"/>
<reference evidence="2 3" key="1">
    <citation type="journal article" date="2019" name="Commun. Biol.">
        <title>The bagworm genome reveals a unique fibroin gene that provides high tensile strength.</title>
        <authorList>
            <person name="Kono N."/>
            <person name="Nakamura H."/>
            <person name="Ohtoshi R."/>
            <person name="Tomita M."/>
            <person name="Numata K."/>
            <person name="Arakawa K."/>
        </authorList>
    </citation>
    <scope>NUCLEOTIDE SEQUENCE [LARGE SCALE GENOMIC DNA]</scope>
</reference>
<keyword evidence="3" id="KW-1185">Reference proteome</keyword>
<dbReference type="GO" id="GO:0015074">
    <property type="term" value="P:DNA integration"/>
    <property type="evidence" value="ECO:0007669"/>
    <property type="project" value="TreeGrafter"/>
</dbReference>
<evidence type="ECO:0000313" key="3">
    <source>
        <dbReference type="Proteomes" id="UP000299102"/>
    </source>
</evidence>
<dbReference type="PANTHER" id="PTHR46060:SF2">
    <property type="entry name" value="HISTONE-LYSINE N-METHYLTRANSFERASE SETMAR"/>
    <property type="match status" value="1"/>
</dbReference>
<dbReference type="GO" id="GO:0000014">
    <property type="term" value="F:single-stranded DNA endodeoxyribonuclease activity"/>
    <property type="evidence" value="ECO:0007669"/>
    <property type="project" value="TreeGrafter"/>
</dbReference>
<dbReference type="GO" id="GO:0006303">
    <property type="term" value="P:double-strand break repair via nonhomologous end joining"/>
    <property type="evidence" value="ECO:0007669"/>
    <property type="project" value="TreeGrafter"/>
</dbReference>
<evidence type="ECO:0000256" key="1">
    <source>
        <dbReference type="SAM" id="MobiDB-lite"/>
    </source>
</evidence>
<evidence type="ECO:0000313" key="2">
    <source>
        <dbReference type="EMBL" id="GBP06789.1"/>
    </source>
</evidence>
<dbReference type="GO" id="GO:0000793">
    <property type="term" value="C:condensed chromosome"/>
    <property type="evidence" value="ECO:0007669"/>
    <property type="project" value="TreeGrafter"/>
</dbReference>
<dbReference type="GO" id="GO:0003690">
    <property type="term" value="F:double-stranded DNA binding"/>
    <property type="evidence" value="ECO:0007669"/>
    <property type="project" value="TreeGrafter"/>
</dbReference>
<dbReference type="InterPro" id="IPR052709">
    <property type="entry name" value="Transposase-MT_Hybrid"/>
</dbReference>
<evidence type="ECO:0008006" key="4">
    <source>
        <dbReference type="Google" id="ProtNLM"/>
    </source>
</evidence>
<gene>
    <name evidence="2" type="ORF">EVAR_92713_1</name>
</gene>
<dbReference type="GO" id="GO:0000729">
    <property type="term" value="P:DNA double-strand break processing"/>
    <property type="evidence" value="ECO:0007669"/>
    <property type="project" value="TreeGrafter"/>
</dbReference>
<dbReference type="GO" id="GO:0042800">
    <property type="term" value="F:histone H3K4 methyltransferase activity"/>
    <property type="evidence" value="ECO:0007669"/>
    <property type="project" value="TreeGrafter"/>
</dbReference>
<accession>A0A4C1SX79</accession>
<feature type="region of interest" description="Disordered" evidence="1">
    <location>
        <begin position="1"/>
        <end position="28"/>
    </location>
</feature>
<dbReference type="GO" id="GO:0046975">
    <property type="term" value="F:histone H3K36 methyltransferase activity"/>
    <property type="evidence" value="ECO:0007669"/>
    <property type="project" value="TreeGrafter"/>
</dbReference>
<dbReference type="STRING" id="151549.A0A4C1SX79"/>
<protein>
    <recommendedName>
        <fullName evidence="4">Mos1 transposase HTH domain-containing protein</fullName>
    </recommendedName>
</protein>
<dbReference type="EMBL" id="BGZK01000023">
    <property type="protein sequence ID" value="GBP06789.1"/>
    <property type="molecule type" value="Genomic_DNA"/>
</dbReference>
<dbReference type="Proteomes" id="UP000299102">
    <property type="component" value="Unassembled WGS sequence"/>
</dbReference>
<dbReference type="GO" id="GO:0044547">
    <property type="term" value="F:DNA topoisomerase binding"/>
    <property type="evidence" value="ECO:0007669"/>
    <property type="project" value="TreeGrafter"/>
</dbReference>
<proteinExistence type="predicted"/>
<dbReference type="GO" id="GO:0035861">
    <property type="term" value="C:site of double-strand break"/>
    <property type="evidence" value="ECO:0007669"/>
    <property type="project" value="TreeGrafter"/>
</dbReference>
<feature type="compositionally biased region" description="Basic and acidic residues" evidence="1">
    <location>
        <begin position="11"/>
        <end position="28"/>
    </location>
</feature>
<comment type="caution">
    <text evidence="2">The sequence shown here is derived from an EMBL/GenBank/DDBJ whole genome shotgun (WGS) entry which is preliminary data.</text>
</comment>